<dbReference type="InterPro" id="IPR015915">
    <property type="entry name" value="Kelch-typ_b-propeller"/>
</dbReference>
<dbReference type="EMBL" id="JH818030">
    <property type="protein sequence ID" value="EKC34274.1"/>
    <property type="molecule type" value="Genomic_DNA"/>
</dbReference>
<feature type="region of interest" description="Disordered" evidence="1">
    <location>
        <begin position="165"/>
        <end position="185"/>
    </location>
</feature>
<sequence length="539" mass="60274">MTRFHFSNRLTKKLKKPSSKKGSKVPSNVPSTSAEAGGTEEVMSNMVLKTVDSDTKKSCSSSSSCSSFDVASDITQGSVERIFQEVDGHLSVRDTQQYQDAVEAFSETELNKKLAEELDYLQELLEDEKKGEIHTDTKWVDPEAEIPWEQTHRRVLTMTVDTHKHKHGQNGHLHHHHNHDPVPTNTQVPETMATKLPNRKVPLHKEFACTNLACTDPHCSDVMCGVKGLDVADKHKHHVPEPIPVNNQVPNSMATRLPNRKVPLHKEFACTNLACADPHCSDVMCGTKVTEIKSHNSDPDLYSSRYAMDTAVAHMEKTVKNEAAITSHEHEHYYGKPVLFVMDSRNKFHPLTRPQEAHKVLDVCKEFEPTKIITSRMLHFADPFDLPCPLKRDPNLLNQTPDEGQDDSLKIQPKIPKEDKLVPGDLLAFGGFFSGSDKTRAVEGAKSIMWYHVDSRNWKKLTELPEARIHHASCVLNGKIYITGNKLYICGGACSAMGYMLHSMEVYDAAAGKFDRTAPECPLPGRFLSLIAVPPCAEH</sequence>
<organism evidence="2">
    <name type="scientific">Magallana gigas</name>
    <name type="common">Pacific oyster</name>
    <name type="synonym">Crassostrea gigas</name>
    <dbReference type="NCBI Taxonomy" id="29159"/>
    <lineage>
        <taxon>Eukaryota</taxon>
        <taxon>Metazoa</taxon>
        <taxon>Spiralia</taxon>
        <taxon>Lophotrochozoa</taxon>
        <taxon>Mollusca</taxon>
        <taxon>Bivalvia</taxon>
        <taxon>Autobranchia</taxon>
        <taxon>Pteriomorphia</taxon>
        <taxon>Ostreida</taxon>
        <taxon>Ostreoidea</taxon>
        <taxon>Ostreidae</taxon>
        <taxon>Magallana</taxon>
    </lineage>
</organism>
<dbReference type="HOGENOM" id="CLU_505535_0_0_1"/>
<evidence type="ECO:0000256" key="1">
    <source>
        <dbReference type="SAM" id="MobiDB-lite"/>
    </source>
</evidence>
<proteinExistence type="predicted"/>
<dbReference type="InParanoid" id="K1QSS4"/>
<gene>
    <name evidence="2" type="ORF">CGI_10019986</name>
</gene>
<evidence type="ECO:0000313" key="2">
    <source>
        <dbReference type="EMBL" id="EKC34274.1"/>
    </source>
</evidence>
<accession>K1QSS4</accession>
<feature type="region of interest" description="Disordered" evidence="1">
    <location>
        <begin position="1"/>
        <end position="41"/>
    </location>
</feature>
<dbReference type="AlphaFoldDB" id="K1QSS4"/>
<feature type="compositionally biased region" description="Basic residues" evidence="1">
    <location>
        <begin position="165"/>
        <end position="178"/>
    </location>
</feature>
<dbReference type="Gene3D" id="2.120.10.80">
    <property type="entry name" value="Kelch-type beta propeller"/>
    <property type="match status" value="1"/>
</dbReference>
<dbReference type="SUPFAM" id="SSF117281">
    <property type="entry name" value="Kelch motif"/>
    <property type="match status" value="1"/>
</dbReference>
<feature type="compositionally biased region" description="Basic residues" evidence="1">
    <location>
        <begin position="10"/>
        <end position="23"/>
    </location>
</feature>
<protein>
    <submittedName>
        <fullName evidence="2">Uncharacterized protein</fullName>
    </submittedName>
</protein>
<reference evidence="2" key="1">
    <citation type="journal article" date="2012" name="Nature">
        <title>The oyster genome reveals stress adaptation and complexity of shell formation.</title>
        <authorList>
            <person name="Zhang G."/>
            <person name="Fang X."/>
            <person name="Guo X."/>
            <person name="Li L."/>
            <person name="Luo R."/>
            <person name="Xu F."/>
            <person name="Yang P."/>
            <person name="Zhang L."/>
            <person name="Wang X."/>
            <person name="Qi H."/>
            <person name="Xiong Z."/>
            <person name="Que H."/>
            <person name="Xie Y."/>
            <person name="Holland P.W."/>
            <person name="Paps J."/>
            <person name="Zhu Y."/>
            <person name="Wu F."/>
            <person name="Chen Y."/>
            <person name="Wang J."/>
            <person name="Peng C."/>
            <person name="Meng J."/>
            <person name="Yang L."/>
            <person name="Liu J."/>
            <person name="Wen B."/>
            <person name="Zhang N."/>
            <person name="Huang Z."/>
            <person name="Zhu Q."/>
            <person name="Feng Y."/>
            <person name="Mount A."/>
            <person name="Hedgecock D."/>
            <person name="Xu Z."/>
            <person name="Liu Y."/>
            <person name="Domazet-Loso T."/>
            <person name="Du Y."/>
            <person name="Sun X."/>
            <person name="Zhang S."/>
            <person name="Liu B."/>
            <person name="Cheng P."/>
            <person name="Jiang X."/>
            <person name="Li J."/>
            <person name="Fan D."/>
            <person name="Wang W."/>
            <person name="Fu W."/>
            <person name="Wang T."/>
            <person name="Wang B."/>
            <person name="Zhang J."/>
            <person name="Peng Z."/>
            <person name="Li Y."/>
            <person name="Li N."/>
            <person name="Wang J."/>
            <person name="Chen M."/>
            <person name="He Y."/>
            <person name="Tan F."/>
            <person name="Song X."/>
            <person name="Zheng Q."/>
            <person name="Huang R."/>
            <person name="Yang H."/>
            <person name="Du X."/>
            <person name="Chen L."/>
            <person name="Yang M."/>
            <person name="Gaffney P.M."/>
            <person name="Wang S."/>
            <person name="Luo L."/>
            <person name="She Z."/>
            <person name="Ming Y."/>
            <person name="Huang W."/>
            <person name="Zhang S."/>
            <person name="Huang B."/>
            <person name="Zhang Y."/>
            <person name="Qu T."/>
            <person name="Ni P."/>
            <person name="Miao G."/>
            <person name="Wang J."/>
            <person name="Wang Q."/>
            <person name="Steinberg C.E."/>
            <person name="Wang H."/>
            <person name="Li N."/>
            <person name="Qian L."/>
            <person name="Zhang G."/>
            <person name="Li Y."/>
            <person name="Yang H."/>
            <person name="Liu X."/>
            <person name="Wang J."/>
            <person name="Yin Y."/>
            <person name="Wang J."/>
        </authorList>
    </citation>
    <scope>NUCLEOTIDE SEQUENCE [LARGE SCALE GENOMIC DNA]</scope>
    <source>
        <strain evidence="2">05x7-T-G4-1.051#20</strain>
    </source>
</reference>
<name>K1QSS4_MAGGI</name>